<dbReference type="UniPathway" id="UPA00068">
    <property type="reaction ID" value="UER00108"/>
</dbReference>
<protein>
    <recommendedName>
        <fullName evidence="5">N-acetyl-gamma-glutamyl-phosphate reductase</fullName>
        <shortName evidence="5">AGPR</shortName>
        <ecNumber evidence="5">1.2.1.38</ecNumber>
    </recommendedName>
    <alternativeName>
        <fullName evidence="5">N-acetyl-glutamate semialdehyde dehydrogenase</fullName>
        <shortName evidence="5">NAGSA dehydrogenase</shortName>
    </alternativeName>
</protein>
<evidence type="ECO:0000313" key="8">
    <source>
        <dbReference type="EMBL" id="EAS47702.1"/>
    </source>
</evidence>
<dbReference type="CDD" id="cd17895">
    <property type="entry name" value="AGPR_1_N"/>
    <property type="match status" value="1"/>
</dbReference>
<dbReference type="Pfam" id="PF22698">
    <property type="entry name" value="Semialdhyde_dhC_1"/>
    <property type="match status" value="1"/>
</dbReference>
<evidence type="ECO:0000256" key="5">
    <source>
        <dbReference type="HAMAP-Rule" id="MF_00150"/>
    </source>
</evidence>
<feature type="active site" evidence="5 6">
    <location>
        <position position="149"/>
    </location>
</feature>
<accession>Q1YVK6</accession>
<organism evidence="8 9">
    <name type="scientific">gamma proteobacterium HTCC2207</name>
    <dbReference type="NCBI Taxonomy" id="314287"/>
    <lineage>
        <taxon>Bacteria</taxon>
        <taxon>Pseudomonadati</taxon>
        <taxon>Pseudomonadota</taxon>
        <taxon>Gammaproteobacteria</taxon>
        <taxon>Cellvibrionales</taxon>
        <taxon>Porticoccaceae</taxon>
        <taxon>SAR92 clade</taxon>
    </lineage>
</organism>
<proteinExistence type="inferred from homology"/>
<comment type="similarity">
    <text evidence="5">Belongs to the NAGSA dehydrogenase family. Type 1 subfamily.</text>
</comment>
<comment type="function">
    <text evidence="5">Catalyzes the NADPH-dependent reduction of N-acetyl-5-glutamyl phosphate to yield N-acetyl-L-glutamate 5-semialdehyde.</text>
</comment>
<dbReference type="SUPFAM" id="SSF51735">
    <property type="entry name" value="NAD(P)-binding Rossmann-fold domains"/>
    <property type="match status" value="1"/>
</dbReference>
<dbReference type="GO" id="GO:0003942">
    <property type="term" value="F:N-acetyl-gamma-glutamyl-phosphate reductase activity"/>
    <property type="evidence" value="ECO:0007669"/>
    <property type="project" value="UniProtKB-UniRule"/>
</dbReference>
<dbReference type="PROSITE" id="PS01224">
    <property type="entry name" value="ARGC"/>
    <property type="match status" value="1"/>
</dbReference>
<feature type="domain" description="Semialdehyde dehydrogenase NAD-binding" evidence="7">
    <location>
        <begin position="3"/>
        <end position="141"/>
    </location>
</feature>
<dbReference type="EMBL" id="AAPI01000001">
    <property type="protein sequence ID" value="EAS47702.1"/>
    <property type="molecule type" value="Genomic_DNA"/>
</dbReference>
<evidence type="ECO:0000256" key="6">
    <source>
        <dbReference type="PROSITE-ProRule" id="PRU10010"/>
    </source>
</evidence>
<dbReference type="InterPro" id="IPR050085">
    <property type="entry name" value="AGPR"/>
</dbReference>
<keyword evidence="4 5" id="KW-0560">Oxidoreductase</keyword>
<comment type="catalytic activity">
    <reaction evidence="5">
        <text>N-acetyl-L-glutamate 5-semialdehyde + phosphate + NADP(+) = N-acetyl-L-glutamyl 5-phosphate + NADPH + H(+)</text>
        <dbReference type="Rhea" id="RHEA:21588"/>
        <dbReference type="ChEBI" id="CHEBI:15378"/>
        <dbReference type="ChEBI" id="CHEBI:29123"/>
        <dbReference type="ChEBI" id="CHEBI:43474"/>
        <dbReference type="ChEBI" id="CHEBI:57783"/>
        <dbReference type="ChEBI" id="CHEBI:57936"/>
        <dbReference type="ChEBI" id="CHEBI:58349"/>
        <dbReference type="EC" id="1.2.1.38"/>
    </reaction>
</comment>
<evidence type="ECO:0000256" key="1">
    <source>
        <dbReference type="ARBA" id="ARBA00022571"/>
    </source>
</evidence>
<dbReference type="STRING" id="314287.GB2207_07836"/>
<dbReference type="HOGENOM" id="CLU_006384_0_1_6"/>
<evidence type="ECO:0000256" key="2">
    <source>
        <dbReference type="ARBA" id="ARBA00022605"/>
    </source>
</evidence>
<gene>
    <name evidence="5" type="primary">argC</name>
    <name evidence="8" type="ORF">GB2207_07836</name>
</gene>
<sequence>MIKVGIVGATGYTGAELLRLLAVHPEAEVTVITSRSEQGKPVADLYPSLRGIVELAFSLPDVDQLAQCDVVFFATPHGVAQSMVASILERGVKVIDLSADFRIRDVPTWESWYGQTHGAPELIPQAVYGLPELNREAIANASLIACPGCYPTSVQLGFLPLMEAGCIDLNDLIANSASGVSGAGRQASISGLHTEVSDSFKAYAASGHRHLPEIVQGLNDMALSANGSEDASVNLTFVPHLLPINRGIHSTLYATLTDLTVDVQALFEARYAGEPFVDVMPAGSHPQTNSVRGSNVCRIAVHRPNGGAKVVVLVVEDNLTKGASGQGIQCMNIICGLAENAGLAAPALLP</sequence>
<dbReference type="Gene3D" id="3.30.360.10">
    <property type="entry name" value="Dihydrodipicolinate Reductase, domain 2"/>
    <property type="match status" value="1"/>
</dbReference>
<dbReference type="eggNOG" id="COG0002">
    <property type="taxonomic scope" value="Bacteria"/>
</dbReference>
<keyword evidence="5" id="KW-0963">Cytoplasm</keyword>
<dbReference type="InterPro" id="IPR058924">
    <property type="entry name" value="AGPR_dimerisation_dom"/>
</dbReference>
<dbReference type="GO" id="GO:0006526">
    <property type="term" value="P:L-arginine biosynthetic process"/>
    <property type="evidence" value="ECO:0007669"/>
    <property type="project" value="UniProtKB-UniRule"/>
</dbReference>
<keyword evidence="1 5" id="KW-0055">Arginine biosynthesis</keyword>
<dbReference type="GO" id="GO:0051287">
    <property type="term" value="F:NAD binding"/>
    <property type="evidence" value="ECO:0007669"/>
    <property type="project" value="InterPro"/>
</dbReference>
<evidence type="ECO:0000313" key="9">
    <source>
        <dbReference type="Proteomes" id="UP000005555"/>
    </source>
</evidence>
<comment type="caution">
    <text evidence="8">The sequence shown here is derived from an EMBL/GenBank/DDBJ whole genome shotgun (WGS) entry which is preliminary data.</text>
</comment>
<dbReference type="Proteomes" id="UP000005555">
    <property type="component" value="Unassembled WGS sequence"/>
</dbReference>
<evidence type="ECO:0000256" key="3">
    <source>
        <dbReference type="ARBA" id="ARBA00022857"/>
    </source>
</evidence>
<reference evidence="8 9" key="1">
    <citation type="submission" date="2006-03" db="EMBL/GenBank/DDBJ databases">
        <authorList>
            <person name="Giovannoni S.J."/>
            <person name="Cho J.-C."/>
            <person name="Ferriera S."/>
            <person name="Johnson J."/>
            <person name="Kravitz S."/>
            <person name="Halpern A."/>
            <person name="Remington K."/>
            <person name="Beeson K."/>
            <person name="Tran B."/>
            <person name="Rogers Y.-H."/>
            <person name="Friedman R."/>
            <person name="Venter J.C."/>
        </authorList>
    </citation>
    <scope>NUCLEOTIDE SEQUENCE [LARGE SCALE GENOMIC DNA]</scope>
    <source>
        <strain evidence="8 9">HTCC2207</strain>
    </source>
</reference>
<dbReference type="InterPro" id="IPR000706">
    <property type="entry name" value="AGPR_type-1"/>
</dbReference>
<dbReference type="OrthoDB" id="9801289at2"/>
<dbReference type="PANTHER" id="PTHR32338:SF10">
    <property type="entry name" value="N-ACETYL-GAMMA-GLUTAMYL-PHOSPHATE REDUCTASE, CHLOROPLASTIC-RELATED"/>
    <property type="match status" value="1"/>
</dbReference>
<comment type="pathway">
    <text evidence="5">Amino-acid biosynthesis; L-arginine biosynthesis; N(2)-acetyl-L-ornithine from L-glutamate: step 3/4.</text>
</comment>
<dbReference type="SMART" id="SM00859">
    <property type="entry name" value="Semialdhyde_dh"/>
    <property type="match status" value="1"/>
</dbReference>
<dbReference type="PANTHER" id="PTHR32338">
    <property type="entry name" value="N-ACETYL-GAMMA-GLUTAMYL-PHOSPHATE REDUCTASE, CHLOROPLASTIC-RELATED-RELATED"/>
    <property type="match status" value="1"/>
</dbReference>
<dbReference type="SUPFAM" id="SSF55347">
    <property type="entry name" value="Glyceraldehyde-3-phosphate dehydrogenase-like, C-terminal domain"/>
    <property type="match status" value="1"/>
</dbReference>
<dbReference type="InterPro" id="IPR023013">
    <property type="entry name" value="AGPR_AS"/>
</dbReference>
<dbReference type="GO" id="GO:0005737">
    <property type="term" value="C:cytoplasm"/>
    <property type="evidence" value="ECO:0007669"/>
    <property type="project" value="UniProtKB-SubCell"/>
</dbReference>
<evidence type="ECO:0000256" key="4">
    <source>
        <dbReference type="ARBA" id="ARBA00023002"/>
    </source>
</evidence>
<dbReference type="InterPro" id="IPR036291">
    <property type="entry name" value="NAD(P)-bd_dom_sf"/>
</dbReference>
<dbReference type="AlphaFoldDB" id="Q1YVK6"/>
<dbReference type="EC" id="1.2.1.38" evidence="5"/>
<keyword evidence="9" id="KW-1185">Reference proteome</keyword>
<dbReference type="InterPro" id="IPR000534">
    <property type="entry name" value="Semialdehyde_DH_NAD-bd"/>
</dbReference>
<name>Q1YVK6_9GAMM</name>
<keyword evidence="2 5" id="KW-0028">Amino-acid biosynthesis</keyword>
<dbReference type="GO" id="GO:0070401">
    <property type="term" value="F:NADP+ binding"/>
    <property type="evidence" value="ECO:0007669"/>
    <property type="project" value="InterPro"/>
</dbReference>
<dbReference type="Pfam" id="PF01118">
    <property type="entry name" value="Semialdhyde_dh"/>
    <property type="match status" value="1"/>
</dbReference>
<dbReference type="CDD" id="cd23934">
    <property type="entry name" value="AGPR_1_C"/>
    <property type="match status" value="1"/>
</dbReference>
<comment type="subcellular location">
    <subcellularLocation>
        <location evidence="5">Cytoplasm</location>
    </subcellularLocation>
</comment>
<dbReference type="HAMAP" id="MF_00150">
    <property type="entry name" value="ArgC_type1"/>
    <property type="match status" value="1"/>
</dbReference>
<dbReference type="Gene3D" id="3.40.50.720">
    <property type="entry name" value="NAD(P)-binding Rossmann-like Domain"/>
    <property type="match status" value="1"/>
</dbReference>
<dbReference type="NCBIfam" id="TIGR01850">
    <property type="entry name" value="argC"/>
    <property type="match status" value="1"/>
</dbReference>
<evidence type="ECO:0000259" key="7">
    <source>
        <dbReference type="SMART" id="SM00859"/>
    </source>
</evidence>
<keyword evidence="3 5" id="KW-0521">NADP</keyword>